<evidence type="ECO:0000313" key="2">
    <source>
        <dbReference type="Proteomes" id="UP000233293"/>
    </source>
</evidence>
<sequence>MEIPEEEEAETGRELVETLRKIAETTYKDGGHALRAVHAKSHGLLKAELIVEEGLPDILAQGLFAKPLRHPAVMRFSTTPGDLLDDNVSTPRGLALKVLDVDGPRLPGSESARTQDFLFVNGKTFSGPNGKAFLDSLKLLALTTDKGEGLKVALSTVFQAAERGIEALGGKSGTIISLGGHPETNILGESFFGQVPFLYGPYVAKIAVIPVSANLTTLIGAKVDLHQKPNGLREAVIAAFSDAGGEWDVRIQLATNLKDTPIEDSSKLWPEDKTPFVTVARLVAGPQIAWSEERHVAVDDGMAFSPWHGLAAHRPLGSIMRMRKAVYEMSADFRSTRNRCPVHEPASLESIVN</sequence>
<protein>
    <submittedName>
        <fullName evidence="1">Catalase</fullName>
    </submittedName>
</protein>
<dbReference type="PANTHER" id="PTHR36195">
    <property type="entry name" value="DOMAIN PROTEIN, PUTATIVE (AFU_ORTHOLOGUE AFUA_5G01990)-RELATED-RELATED"/>
    <property type="match status" value="1"/>
</dbReference>
<dbReference type="InterPro" id="IPR018028">
    <property type="entry name" value="Catalase"/>
</dbReference>
<dbReference type="InterPro" id="IPR020835">
    <property type="entry name" value="Catalase_sf"/>
</dbReference>
<evidence type="ECO:0000313" key="1">
    <source>
        <dbReference type="EMBL" id="PKU24278.1"/>
    </source>
</evidence>
<dbReference type="CDD" id="cd08152">
    <property type="entry name" value="y4iL_like"/>
    <property type="match status" value="1"/>
</dbReference>
<dbReference type="OrthoDB" id="9765610at2"/>
<accession>A0A2N3PV64</accession>
<dbReference type="GO" id="GO:0020037">
    <property type="term" value="F:heme binding"/>
    <property type="evidence" value="ECO:0007669"/>
    <property type="project" value="InterPro"/>
</dbReference>
<proteinExistence type="predicted"/>
<dbReference type="Proteomes" id="UP000233293">
    <property type="component" value="Unassembled WGS sequence"/>
</dbReference>
<dbReference type="GO" id="GO:0006979">
    <property type="term" value="P:response to oxidative stress"/>
    <property type="evidence" value="ECO:0007669"/>
    <property type="project" value="InterPro"/>
</dbReference>
<comment type="caution">
    <text evidence="1">The sequence shown here is derived from an EMBL/GenBank/DDBJ whole genome shotgun (WGS) entry which is preliminary data.</text>
</comment>
<dbReference type="SUPFAM" id="SSF56634">
    <property type="entry name" value="Heme-dependent catalase-like"/>
    <property type="match status" value="1"/>
</dbReference>
<dbReference type="EMBL" id="PIUM01000012">
    <property type="protein sequence ID" value="PKU24278.1"/>
    <property type="molecule type" value="Genomic_DNA"/>
</dbReference>
<reference evidence="2" key="1">
    <citation type="submission" date="2017-12" db="EMBL/GenBank/DDBJ databases">
        <title>Draft genome sequence of Telmatospirillum siberiense 26-4b1T, an acidotolerant peatland alphaproteobacterium potentially involved in sulfur cycling.</title>
        <authorList>
            <person name="Hausmann B."/>
            <person name="Pjevac P."/>
            <person name="Schreck K."/>
            <person name="Herbold C.W."/>
            <person name="Daims H."/>
            <person name="Wagner M."/>
            <person name="Pester M."/>
            <person name="Loy A."/>
        </authorList>
    </citation>
    <scope>NUCLEOTIDE SEQUENCE [LARGE SCALE GENOMIC DNA]</scope>
    <source>
        <strain evidence="2">26-4b1</strain>
    </source>
</reference>
<dbReference type="PROSITE" id="PS51402">
    <property type="entry name" value="CATALASE_3"/>
    <property type="match status" value="1"/>
</dbReference>
<dbReference type="Gene3D" id="2.40.180.10">
    <property type="entry name" value="Catalase core domain"/>
    <property type="match status" value="1"/>
</dbReference>
<name>A0A2N3PV64_9PROT</name>
<dbReference type="AlphaFoldDB" id="A0A2N3PV64"/>
<dbReference type="PANTHER" id="PTHR36195:SF4">
    <property type="entry name" value="DOMAIN PROTEIN, PUTATIVE (AFU_ORTHOLOGUE AFUA_5G01990)-RELATED"/>
    <property type="match status" value="1"/>
</dbReference>
<gene>
    <name evidence="1" type="ORF">CWS72_11810</name>
</gene>
<dbReference type="GO" id="GO:0004096">
    <property type="term" value="F:catalase activity"/>
    <property type="evidence" value="ECO:0007669"/>
    <property type="project" value="InterPro"/>
</dbReference>
<organism evidence="1 2">
    <name type="scientific">Telmatospirillum siberiense</name>
    <dbReference type="NCBI Taxonomy" id="382514"/>
    <lineage>
        <taxon>Bacteria</taxon>
        <taxon>Pseudomonadati</taxon>
        <taxon>Pseudomonadota</taxon>
        <taxon>Alphaproteobacteria</taxon>
        <taxon>Rhodospirillales</taxon>
        <taxon>Rhodospirillaceae</taxon>
        <taxon>Telmatospirillum</taxon>
    </lineage>
</organism>
<keyword evidence="2" id="KW-1185">Reference proteome</keyword>